<evidence type="ECO:0008006" key="3">
    <source>
        <dbReference type="Google" id="ProtNLM"/>
    </source>
</evidence>
<dbReference type="AlphaFoldDB" id="D4YMA2"/>
<dbReference type="Proteomes" id="UP000005714">
    <property type="component" value="Unassembled WGS sequence"/>
</dbReference>
<evidence type="ECO:0000313" key="2">
    <source>
        <dbReference type="Proteomes" id="UP000005714"/>
    </source>
</evidence>
<proteinExistence type="predicted"/>
<dbReference type="RefSeq" id="WP_005883540.1">
    <property type="nucleotide sequence ID" value="NZ_ADNU01000031.1"/>
</dbReference>
<dbReference type="OrthoDB" id="5191916at2"/>
<keyword evidence="2" id="KW-1185">Reference proteome</keyword>
<evidence type="ECO:0000313" key="1">
    <source>
        <dbReference type="EMBL" id="EFG47657.1"/>
    </source>
</evidence>
<sequence length="175" mass="21136">MNPNDRFPLGPYPDNDELTNDKYIEGLYQLFLSNFIYDPLPWKSDGQHVSLRRHPEVEGRHAVFWHIISGGSGAETARKVDMQRCIRLRWVRILVEIFNNEFPEEIDIRWWVDKKRSSNSRYVLTRPEFDYIVVIEQRSTYALLVTAYYAEQKHRRRKLKRVHDEFWQKQEPPTK</sequence>
<comment type="caution">
    <text evidence="1">The sequence shown here is derived from an EMBL/GenBank/DDBJ whole genome shotgun (WGS) entry which is preliminary data.</text>
</comment>
<gene>
    <name evidence="1" type="ORF">HMPREF0183_1062</name>
</gene>
<organism evidence="1 2">
    <name type="scientific">Brevibacterium mcbrellneri ATCC 49030</name>
    <dbReference type="NCBI Taxonomy" id="585530"/>
    <lineage>
        <taxon>Bacteria</taxon>
        <taxon>Bacillati</taxon>
        <taxon>Actinomycetota</taxon>
        <taxon>Actinomycetes</taxon>
        <taxon>Micrococcales</taxon>
        <taxon>Brevibacteriaceae</taxon>
        <taxon>Brevibacterium</taxon>
    </lineage>
</organism>
<protein>
    <recommendedName>
        <fullName evidence="3">Phage P1-related protein</fullName>
    </recommendedName>
</protein>
<reference evidence="1 2" key="1">
    <citation type="submission" date="2010-04" db="EMBL/GenBank/DDBJ databases">
        <authorList>
            <person name="Qin X."/>
            <person name="Bachman B."/>
            <person name="Battles P."/>
            <person name="Bell A."/>
            <person name="Bess C."/>
            <person name="Bickham C."/>
            <person name="Chaboub L."/>
            <person name="Chen D."/>
            <person name="Coyle M."/>
            <person name="Deiros D.R."/>
            <person name="Dinh H."/>
            <person name="Forbes L."/>
            <person name="Fowler G."/>
            <person name="Francisco L."/>
            <person name="Fu Q."/>
            <person name="Gubbala S."/>
            <person name="Hale W."/>
            <person name="Han Y."/>
            <person name="Hemphill L."/>
            <person name="Highlander S.K."/>
            <person name="Hirani K."/>
            <person name="Hogues M."/>
            <person name="Jackson L."/>
            <person name="Jakkamsetti A."/>
            <person name="Javaid M."/>
            <person name="Jiang H."/>
            <person name="Korchina V."/>
            <person name="Kovar C."/>
            <person name="Lara F."/>
            <person name="Lee S."/>
            <person name="Mata R."/>
            <person name="Mathew T."/>
            <person name="Moen C."/>
            <person name="Morales K."/>
            <person name="Munidasa M."/>
            <person name="Nazareth L."/>
            <person name="Ngo R."/>
            <person name="Nguyen L."/>
            <person name="Okwuonu G."/>
            <person name="Ongeri F."/>
            <person name="Patil S."/>
            <person name="Petrosino J."/>
            <person name="Pham C."/>
            <person name="Pham P."/>
            <person name="Pu L.-L."/>
            <person name="Puazo M."/>
            <person name="Raj R."/>
            <person name="Reid J."/>
            <person name="Rouhana J."/>
            <person name="Saada N."/>
            <person name="Shang Y."/>
            <person name="Simmons D."/>
            <person name="Thornton R."/>
            <person name="Warren J."/>
            <person name="Weissenberger G."/>
            <person name="Zhang J."/>
            <person name="Zhang L."/>
            <person name="Zhou C."/>
            <person name="Zhu D."/>
            <person name="Muzny D."/>
            <person name="Worley K."/>
            <person name="Gibbs R."/>
        </authorList>
    </citation>
    <scope>NUCLEOTIDE SEQUENCE [LARGE SCALE GENOMIC DNA]</scope>
    <source>
        <strain evidence="1 2">ATCC 49030</strain>
    </source>
</reference>
<name>D4YMA2_9MICO</name>
<accession>D4YMA2</accession>
<dbReference type="EMBL" id="ADNU01000031">
    <property type="protein sequence ID" value="EFG47657.1"/>
    <property type="molecule type" value="Genomic_DNA"/>
</dbReference>